<protein>
    <recommendedName>
        <fullName evidence="4">Protein sleepless</fullName>
    </recommendedName>
</protein>
<feature type="non-terminal residue" evidence="2">
    <location>
        <position position="112"/>
    </location>
</feature>
<evidence type="ECO:0000313" key="2">
    <source>
        <dbReference type="EMBL" id="CAL4095497.1"/>
    </source>
</evidence>
<keyword evidence="3" id="KW-1185">Reference proteome</keyword>
<dbReference type="EMBL" id="CAXKWB010009649">
    <property type="protein sequence ID" value="CAL4095497.1"/>
    <property type="molecule type" value="Genomic_DNA"/>
</dbReference>
<dbReference type="Proteomes" id="UP001497623">
    <property type="component" value="Unassembled WGS sequence"/>
</dbReference>
<comment type="caution">
    <text evidence="2">The sequence shown here is derived from an EMBL/GenBank/DDBJ whole genome shotgun (WGS) entry which is preliminary data.</text>
</comment>
<feature type="signal peptide" evidence="1">
    <location>
        <begin position="1"/>
        <end position="22"/>
    </location>
</feature>
<keyword evidence="1" id="KW-0732">Signal</keyword>
<name>A0AAV2QPY7_MEGNR</name>
<evidence type="ECO:0000256" key="1">
    <source>
        <dbReference type="SAM" id="SignalP"/>
    </source>
</evidence>
<dbReference type="AlphaFoldDB" id="A0AAV2QPY7"/>
<feature type="chain" id="PRO_5043707761" description="Protein sleepless" evidence="1">
    <location>
        <begin position="23"/>
        <end position="112"/>
    </location>
</feature>
<gene>
    <name evidence="2" type="ORF">MNOR_LOCUS15427</name>
</gene>
<accession>A0AAV2QPY7</accession>
<reference evidence="2 3" key="1">
    <citation type="submission" date="2024-05" db="EMBL/GenBank/DDBJ databases">
        <authorList>
            <person name="Wallberg A."/>
        </authorList>
    </citation>
    <scope>NUCLEOTIDE SEQUENCE [LARGE SCALE GENOMIC DNA]</scope>
</reference>
<evidence type="ECO:0000313" key="3">
    <source>
        <dbReference type="Proteomes" id="UP001497623"/>
    </source>
</evidence>
<proteinExistence type="predicted"/>
<sequence length="112" mass="12363">VTSMKLLLAAVALAALIHEGTSIHCYSCTSDPSWPFPYDPNCANFDYSDTNFIQEWEDDDSVPSVCYTVVYSDDTIGKSVERNGVQGMIIDDGDCFVVEQHTICYCTGDLCN</sequence>
<evidence type="ECO:0008006" key="4">
    <source>
        <dbReference type="Google" id="ProtNLM"/>
    </source>
</evidence>
<organism evidence="2 3">
    <name type="scientific">Meganyctiphanes norvegica</name>
    <name type="common">Northern krill</name>
    <name type="synonym">Thysanopoda norvegica</name>
    <dbReference type="NCBI Taxonomy" id="48144"/>
    <lineage>
        <taxon>Eukaryota</taxon>
        <taxon>Metazoa</taxon>
        <taxon>Ecdysozoa</taxon>
        <taxon>Arthropoda</taxon>
        <taxon>Crustacea</taxon>
        <taxon>Multicrustacea</taxon>
        <taxon>Malacostraca</taxon>
        <taxon>Eumalacostraca</taxon>
        <taxon>Eucarida</taxon>
        <taxon>Euphausiacea</taxon>
        <taxon>Euphausiidae</taxon>
        <taxon>Meganyctiphanes</taxon>
    </lineage>
</organism>
<feature type="non-terminal residue" evidence="2">
    <location>
        <position position="1"/>
    </location>
</feature>